<dbReference type="EMBL" id="LDJR01000058">
    <property type="protein sequence ID" value="OAK67986.1"/>
    <property type="molecule type" value="Genomic_DNA"/>
</dbReference>
<dbReference type="STRING" id="217031.ABB05_18325"/>
<name>A0A0Q9XZM1_9BACI</name>
<dbReference type="PATRIC" id="fig|217031.4.peg.2078"/>
<dbReference type="RefSeq" id="WP_057994407.1">
    <property type="nucleotide sequence ID" value="NZ_JAGGKH010000001.1"/>
</dbReference>
<comment type="caution">
    <text evidence="2">The sequence shown here is derived from an EMBL/GenBank/DDBJ whole genome shotgun (WGS) entry which is preliminary data.</text>
</comment>
<evidence type="ECO:0000313" key="5">
    <source>
        <dbReference type="Proteomes" id="UP000077881"/>
    </source>
</evidence>
<evidence type="ECO:0000313" key="2">
    <source>
        <dbReference type="EMBL" id="KRG14224.1"/>
    </source>
</evidence>
<evidence type="ECO:0000256" key="1">
    <source>
        <dbReference type="SAM" id="Coils"/>
    </source>
</evidence>
<reference evidence="2 4" key="2">
    <citation type="submission" date="2015-06" db="EMBL/GenBank/DDBJ databases">
        <title>Genome sequencing project of Bacillus galactosidilyticus PL133.</title>
        <authorList>
            <person name="Gaiero J."/>
            <person name="Nicol R."/>
            <person name="Habash M."/>
        </authorList>
    </citation>
    <scope>NUCLEOTIDE SEQUENCE [LARGE SCALE GENOMIC DNA]</scope>
    <source>
        <strain evidence="2 4">PL133</strain>
    </source>
</reference>
<dbReference type="Gene3D" id="1.20.5.300">
    <property type="match status" value="1"/>
</dbReference>
<dbReference type="Proteomes" id="UP000053881">
    <property type="component" value="Unassembled WGS sequence"/>
</dbReference>
<sequence length="119" mass="13832">MDTEQMFKRLLKEIQSIQDDVQGVKDEIQGVKGEIQVVKKDLCQMKSQLHENTELTKAIHHRQEEIDAKVENLAMDVHKLRGELTSLKEGQARQDKILESLALRSLEQETDLRDLKRIK</sequence>
<evidence type="ECO:0000313" key="4">
    <source>
        <dbReference type="Proteomes" id="UP000053881"/>
    </source>
</evidence>
<proteinExistence type="predicted"/>
<evidence type="ECO:0000313" key="3">
    <source>
        <dbReference type="EMBL" id="OAK67986.1"/>
    </source>
</evidence>
<feature type="coiled-coil region" evidence="1">
    <location>
        <begin position="7"/>
        <end position="34"/>
    </location>
</feature>
<dbReference type="Proteomes" id="UP000077881">
    <property type="component" value="Unassembled WGS sequence"/>
</dbReference>
<keyword evidence="1" id="KW-0175">Coiled coil</keyword>
<accession>A0A0Q9XZM1</accession>
<organism evidence="2 4">
    <name type="scientific">Lederbergia galactosidilytica</name>
    <dbReference type="NCBI Taxonomy" id="217031"/>
    <lineage>
        <taxon>Bacteria</taxon>
        <taxon>Bacillati</taxon>
        <taxon>Bacillota</taxon>
        <taxon>Bacilli</taxon>
        <taxon>Bacillales</taxon>
        <taxon>Bacillaceae</taxon>
        <taxon>Lederbergia</taxon>
    </lineage>
</organism>
<protein>
    <submittedName>
        <fullName evidence="2">Uncharacterized protein</fullName>
    </submittedName>
</protein>
<reference evidence="3 5" key="1">
    <citation type="submission" date="2015-05" db="EMBL/GenBank/DDBJ databases">
        <title>Comparison of genome.</title>
        <authorList>
            <person name="Zheng Z."/>
            <person name="Sun M."/>
        </authorList>
    </citation>
    <scope>NUCLEOTIDE SEQUENCE [LARGE SCALE GENOMIC DNA]</scope>
    <source>
        <strain evidence="3 5">G25-74</strain>
    </source>
</reference>
<dbReference type="AlphaFoldDB" id="A0A0Q9XZM1"/>
<dbReference type="EMBL" id="LGPB01000066">
    <property type="protein sequence ID" value="KRG14224.1"/>
    <property type="molecule type" value="Genomic_DNA"/>
</dbReference>
<keyword evidence="5" id="KW-1185">Reference proteome</keyword>
<gene>
    <name evidence="3" type="ORF">ABB05_18325</name>
    <name evidence="2" type="ORF">ACA29_06230</name>
</gene>
<dbReference type="OrthoDB" id="2679415at2"/>